<dbReference type="WBParaSite" id="RSKR_0000053500.1">
    <property type="protein sequence ID" value="RSKR_0000053500.1"/>
    <property type="gene ID" value="RSKR_0000053500"/>
</dbReference>
<reference evidence="2" key="1">
    <citation type="submission" date="2016-11" db="UniProtKB">
        <authorList>
            <consortium name="WormBaseParasite"/>
        </authorList>
    </citation>
    <scope>IDENTIFICATION</scope>
    <source>
        <strain evidence="2">KR3021</strain>
    </source>
</reference>
<accession>A0AC35THB8</accession>
<organism evidence="1 2">
    <name type="scientific">Rhabditophanes sp. KR3021</name>
    <dbReference type="NCBI Taxonomy" id="114890"/>
    <lineage>
        <taxon>Eukaryota</taxon>
        <taxon>Metazoa</taxon>
        <taxon>Ecdysozoa</taxon>
        <taxon>Nematoda</taxon>
        <taxon>Chromadorea</taxon>
        <taxon>Rhabditida</taxon>
        <taxon>Tylenchina</taxon>
        <taxon>Panagrolaimomorpha</taxon>
        <taxon>Strongyloidoidea</taxon>
        <taxon>Alloionematidae</taxon>
        <taxon>Rhabditophanes</taxon>
    </lineage>
</organism>
<name>A0AC35THB8_9BILA</name>
<protein>
    <submittedName>
        <fullName evidence="2">Fe-S_biosyn domain-containing protein</fullName>
    </submittedName>
</protein>
<proteinExistence type="predicted"/>
<evidence type="ECO:0000313" key="1">
    <source>
        <dbReference type="Proteomes" id="UP000095286"/>
    </source>
</evidence>
<sequence>MSCSLISKLAKAKQISILNVRGMVRPVANLPFYGVYRQDGEVTLKDDLLVCQKMLNYHPGRNVYFQKDRHIYMLKSSVDGKVVFSREKVDLDMEISEVEAEYKGKEMEDLFKLTVNVISYEESESNFLISDKCAKRLSEVLKTGEFLRVEVQGGGCSGFEYKFKFDTVILAGQDLVYEKNGVKVVVDDVSMEYLKGSTLDYTSDLLKTTFKISNNPIAEKGCSCGSSFAPRLD</sequence>
<dbReference type="Proteomes" id="UP000095286">
    <property type="component" value="Unplaced"/>
</dbReference>
<evidence type="ECO:0000313" key="2">
    <source>
        <dbReference type="WBParaSite" id="RSKR_0000053500.1"/>
    </source>
</evidence>